<organism evidence="2 3">
    <name type="scientific">Mycobacterium numidiamassiliense</name>
    <dbReference type="NCBI Taxonomy" id="1841861"/>
    <lineage>
        <taxon>Bacteria</taxon>
        <taxon>Bacillati</taxon>
        <taxon>Actinomycetota</taxon>
        <taxon>Actinomycetes</taxon>
        <taxon>Mycobacteriales</taxon>
        <taxon>Mycobacteriaceae</taxon>
        <taxon>Mycobacterium</taxon>
    </lineage>
</organism>
<evidence type="ECO:0000259" key="1">
    <source>
        <dbReference type="Pfam" id="PF06742"/>
    </source>
</evidence>
<feature type="domain" description="DUF1214" evidence="1">
    <location>
        <begin position="288"/>
        <end position="347"/>
    </location>
</feature>
<dbReference type="Proteomes" id="UP000240424">
    <property type="component" value="Unassembled WGS sequence"/>
</dbReference>
<proteinExistence type="predicted"/>
<dbReference type="Pfam" id="PF06742">
    <property type="entry name" value="DUF1214"/>
    <property type="match status" value="2"/>
</dbReference>
<protein>
    <recommendedName>
        <fullName evidence="1">DUF1214 domain-containing protein</fullName>
    </recommendedName>
</protein>
<gene>
    <name evidence="2" type="ORF">MNAB215_2426</name>
</gene>
<dbReference type="SUPFAM" id="SSF160935">
    <property type="entry name" value="VPA0735-like"/>
    <property type="match status" value="1"/>
</dbReference>
<reference evidence="2 3" key="1">
    <citation type="submission" date="2017-01" db="EMBL/GenBank/DDBJ databases">
        <authorList>
            <consortium name="Urmite Genomes"/>
        </authorList>
    </citation>
    <scope>NUCLEOTIDE SEQUENCE [LARGE SCALE GENOMIC DNA]</scope>
    <source>
        <strain evidence="2 3">AB215</strain>
    </source>
</reference>
<accession>A0A2U3P920</accession>
<dbReference type="AlphaFoldDB" id="A0A2U3P920"/>
<evidence type="ECO:0000313" key="2">
    <source>
        <dbReference type="EMBL" id="SPM40230.1"/>
    </source>
</evidence>
<dbReference type="STRING" id="1841861.GCA_900157365_00744"/>
<feature type="non-terminal residue" evidence="2">
    <location>
        <position position="1"/>
    </location>
</feature>
<dbReference type="InterPro" id="IPR010621">
    <property type="entry name" value="DUF1214"/>
</dbReference>
<keyword evidence="3" id="KW-1185">Reference proteome</keyword>
<name>A0A2U3P920_9MYCO</name>
<evidence type="ECO:0000313" key="3">
    <source>
        <dbReference type="Proteomes" id="UP000240424"/>
    </source>
</evidence>
<feature type="domain" description="DUF1214" evidence="1">
    <location>
        <begin position="142"/>
        <end position="182"/>
    </location>
</feature>
<sequence>VAQTNLGFEILLEDLTATFDHVGSHVVFGDPRFEKEPFNRDGDLLRGEALRYFTRLFAAGLTAEVEFHSPAYPNFTSFLTPWLNWGYPNPDGRYHWTMLSGEYTYRVWGNRGTHRLLDIEVWEGDLANMNLCSPVGGYRHIYGGKTDLEVSEDGSFEVILSCDEHPGNWVPLPEGKGHIYIREWFYDLATEQPGAYFIERVDATYPPPAPVAADYEDAYRRLIDFLRSQPDFLQRGINMHYDAPEGSVAFPPNLLTMDSGREVAFRNQVYARGTFECEPDEAIIMEVEPPKAQYWLFVLMSNFWEHYDRRGRQISINGSEAVLDSDGKFRAVISHTDPGVPNWLDTYGHMQGLVGGRYNWTETVPEPTLKRVKLAELFDHLPADTARITHEERQAVLRSRLINARRIGIDA</sequence>
<dbReference type="EMBL" id="FUEZ01000004">
    <property type="protein sequence ID" value="SPM40230.1"/>
    <property type="molecule type" value="Genomic_DNA"/>
</dbReference>